<dbReference type="RefSeq" id="WP_310422531.1">
    <property type="nucleotide sequence ID" value="NZ_JAVDYC010000001.1"/>
</dbReference>
<protein>
    <submittedName>
        <fullName evidence="3">Cytochrome c biogenesis protein CcdA</fullName>
    </submittedName>
</protein>
<gene>
    <name evidence="3" type="ORF">J2S44_006834</name>
</gene>
<keyword evidence="4" id="KW-1185">Reference proteome</keyword>
<feature type="transmembrane region" description="Helical" evidence="1">
    <location>
        <begin position="44"/>
        <end position="62"/>
    </location>
</feature>
<keyword evidence="1" id="KW-0472">Membrane</keyword>
<feature type="domain" description="DUF2231" evidence="2">
    <location>
        <begin position="7"/>
        <end position="158"/>
    </location>
</feature>
<evidence type="ECO:0000259" key="2">
    <source>
        <dbReference type="Pfam" id="PF09990"/>
    </source>
</evidence>
<proteinExistence type="predicted"/>
<feature type="transmembrane region" description="Helical" evidence="1">
    <location>
        <begin position="13"/>
        <end position="35"/>
    </location>
</feature>
<dbReference type="AlphaFoldDB" id="A0AAE3ZV12"/>
<name>A0AAE3ZV12_9ACTN</name>
<feature type="transmembrane region" description="Helical" evidence="1">
    <location>
        <begin position="125"/>
        <end position="146"/>
    </location>
</feature>
<evidence type="ECO:0000313" key="4">
    <source>
        <dbReference type="Proteomes" id="UP001183629"/>
    </source>
</evidence>
<reference evidence="3 4" key="1">
    <citation type="submission" date="2023-07" db="EMBL/GenBank/DDBJ databases">
        <title>Sequencing the genomes of 1000 actinobacteria strains.</title>
        <authorList>
            <person name="Klenk H.-P."/>
        </authorList>
    </citation>
    <scope>NUCLEOTIDE SEQUENCE [LARGE SCALE GENOMIC DNA]</scope>
    <source>
        <strain evidence="3 4">DSM 44711</strain>
    </source>
</reference>
<evidence type="ECO:0000256" key="1">
    <source>
        <dbReference type="SAM" id="Phobius"/>
    </source>
</evidence>
<dbReference type="InterPro" id="IPR019251">
    <property type="entry name" value="DUF2231_TM"/>
</dbReference>
<feature type="transmembrane region" description="Helical" evidence="1">
    <location>
        <begin position="91"/>
        <end position="113"/>
    </location>
</feature>
<keyword evidence="1" id="KW-0812">Transmembrane</keyword>
<keyword evidence="1" id="KW-1133">Transmembrane helix</keyword>
<dbReference type="Proteomes" id="UP001183629">
    <property type="component" value="Unassembled WGS sequence"/>
</dbReference>
<evidence type="ECO:0000313" key="3">
    <source>
        <dbReference type="EMBL" id="MDR7326584.1"/>
    </source>
</evidence>
<dbReference type="Pfam" id="PF09990">
    <property type="entry name" value="DUF2231"/>
    <property type="match status" value="1"/>
</dbReference>
<dbReference type="EMBL" id="JAVDYC010000001">
    <property type="protein sequence ID" value="MDR7326584.1"/>
    <property type="molecule type" value="Genomic_DNA"/>
</dbReference>
<comment type="caution">
    <text evidence="3">The sequence shown here is derived from an EMBL/GenBank/DDBJ whole genome shotgun (WGS) entry which is preliminary data.</text>
</comment>
<organism evidence="3 4">
    <name type="scientific">Catenuloplanes niger</name>
    <dbReference type="NCBI Taxonomy" id="587534"/>
    <lineage>
        <taxon>Bacteria</taxon>
        <taxon>Bacillati</taxon>
        <taxon>Actinomycetota</taxon>
        <taxon>Actinomycetes</taxon>
        <taxon>Micromonosporales</taxon>
        <taxon>Micromonosporaceae</taxon>
        <taxon>Catenuloplanes</taxon>
    </lineage>
</organism>
<sequence>MFETVMGIPAHPLMVHAAVVFVPLLAVLAIVYAFVPVTRAHTRWVLGLLAIGAPLSALLAKLSGDAFYARLDSQGRISDGYYPRLNEHSDLGTTTLLVSVALGVITLALVWFVRPKDGFAASNRVLGILLGVLALAASGATLYYVIRTGDTGAKAVWEGQ</sequence>
<accession>A0AAE3ZV12</accession>